<feature type="compositionally biased region" description="Low complexity" evidence="1">
    <location>
        <begin position="19"/>
        <end position="33"/>
    </location>
</feature>
<proteinExistence type="predicted"/>
<sequence>MAEKQPQQFHASSRQPIIAVDTSATAPTAASDSIQPMAIPGAGRALTTDEPISPTSPSKSLGKKTGTRSTFCPNTLRKGTKLTEEDYEHHEKVDPQPTGWLQMLGLKKSANFGEAIDKGDEPHHQSYY</sequence>
<accession>A0A9P3H2V6</accession>
<dbReference type="EMBL" id="BQFW01000002">
    <property type="protein sequence ID" value="GJJ69090.1"/>
    <property type="molecule type" value="Genomic_DNA"/>
</dbReference>
<reference evidence="2" key="2">
    <citation type="journal article" date="2022" name="Microbiol. Resour. Announc.">
        <title>Whole-Genome Sequence of Entomortierella parvispora E1425, a Mucoromycotan Fungus Associated with Burkholderiaceae-Related Endosymbiotic Bacteria.</title>
        <authorList>
            <person name="Herlambang A."/>
            <person name="Guo Y."/>
            <person name="Takashima Y."/>
            <person name="Narisawa K."/>
            <person name="Ohta H."/>
            <person name="Nishizawa T."/>
        </authorList>
    </citation>
    <scope>NUCLEOTIDE SEQUENCE</scope>
    <source>
        <strain evidence="2">E1425</strain>
    </source>
</reference>
<keyword evidence="3" id="KW-1185">Reference proteome</keyword>
<evidence type="ECO:0000256" key="1">
    <source>
        <dbReference type="SAM" id="MobiDB-lite"/>
    </source>
</evidence>
<organism evidence="2 3">
    <name type="scientific">Entomortierella parvispora</name>
    <dbReference type="NCBI Taxonomy" id="205924"/>
    <lineage>
        <taxon>Eukaryota</taxon>
        <taxon>Fungi</taxon>
        <taxon>Fungi incertae sedis</taxon>
        <taxon>Mucoromycota</taxon>
        <taxon>Mortierellomycotina</taxon>
        <taxon>Mortierellomycetes</taxon>
        <taxon>Mortierellales</taxon>
        <taxon>Mortierellaceae</taxon>
        <taxon>Entomortierella</taxon>
    </lineage>
</organism>
<feature type="region of interest" description="Disordered" evidence="1">
    <location>
        <begin position="1"/>
        <end position="77"/>
    </location>
</feature>
<feature type="compositionally biased region" description="Polar residues" evidence="1">
    <location>
        <begin position="1"/>
        <end position="15"/>
    </location>
</feature>
<evidence type="ECO:0000313" key="2">
    <source>
        <dbReference type="EMBL" id="GJJ69090.1"/>
    </source>
</evidence>
<reference evidence="2" key="1">
    <citation type="submission" date="2021-11" db="EMBL/GenBank/DDBJ databases">
        <authorList>
            <person name="Herlambang A."/>
            <person name="Guo Y."/>
            <person name="Takashima Y."/>
            <person name="Nishizawa T."/>
        </authorList>
    </citation>
    <scope>NUCLEOTIDE SEQUENCE</scope>
    <source>
        <strain evidence="2">E1425</strain>
    </source>
</reference>
<protein>
    <submittedName>
        <fullName evidence="2">Uncharacterized protein</fullName>
    </submittedName>
</protein>
<name>A0A9P3H2V6_9FUNG</name>
<dbReference type="AlphaFoldDB" id="A0A9P3H2V6"/>
<comment type="caution">
    <text evidence="2">The sequence shown here is derived from an EMBL/GenBank/DDBJ whole genome shotgun (WGS) entry which is preliminary data.</text>
</comment>
<gene>
    <name evidence="2" type="ORF">EMPS_01436</name>
</gene>
<evidence type="ECO:0000313" key="3">
    <source>
        <dbReference type="Proteomes" id="UP000827284"/>
    </source>
</evidence>
<dbReference type="OrthoDB" id="2408448at2759"/>
<dbReference type="Proteomes" id="UP000827284">
    <property type="component" value="Unassembled WGS sequence"/>
</dbReference>